<feature type="non-terminal residue" evidence="2">
    <location>
        <position position="52"/>
    </location>
</feature>
<dbReference type="EMBL" id="CADCWK010000215">
    <property type="protein sequence ID" value="CAA9564476.1"/>
    <property type="molecule type" value="Genomic_DNA"/>
</dbReference>
<feature type="non-terminal residue" evidence="2">
    <location>
        <position position="1"/>
    </location>
</feature>
<proteinExistence type="predicted"/>
<accession>A0A6J4V4J0</accession>
<feature type="region of interest" description="Disordered" evidence="1">
    <location>
        <begin position="1"/>
        <end position="36"/>
    </location>
</feature>
<gene>
    <name evidence="2" type="ORF">AVDCRST_MAG33-1945</name>
</gene>
<name>A0A6J4V4J0_9BACT</name>
<feature type="compositionally biased region" description="Gly residues" evidence="1">
    <location>
        <begin position="1"/>
        <end position="14"/>
    </location>
</feature>
<sequence>GSLGARCPGPGGRAGCEPAGRDRGAPGTGQRSSPASVLLVILGSHARRRRDL</sequence>
<evidence type="ECO:0000313" key="2">
    <source>
        <dbReference type="EMBL" id="CAA9564476.1"/>
    </source>
</evidence>
<protein>
    <submittedName>
        <fullName evidence="2">Uncharacterized protein</fullName>
    </submittedName>
</protein>
<dbReference type="AlphaFoldDB" id="A0A6J4V4J0"/>
<organism evidence="2">
    <name type="scientific">uncultured Thermomicrobiales bacterium</name>
    <dbReference type="NCBI Taxonomy" id="1645740"/>
    <lineage>
        <taxon>Bacteria</taxon>
        <taxon>Pseudomonadati</taxon>
        <taxon>Thermomicrobiota</taxon>
        <taxon>Thermomicrobia</taxon>
        <taxon>Thermomicrobiales</taxon>
        <taxon>environmental samples</taxon>
    </lineage>
</organism>
<reference evidence="2" key="1">
    <citation type="submission" date="2020-02" db="EMBL/GenBank/DDBJ databases">
        <authorList>
            <person name="Meier V. D."/>
        </authorList>
    </citation>
    <scope>NUCLEOTIDE SEQUENCE</scope>
    <source>
        <strain evidence="2">AVDCRST_MAG33</strain>
    </source>
</reference>
<evidence type="ECO:0000256" key="1">
    <source>
        <dbReference type="SAM" id="MobiDB-lite"/>
    </source>
</evidence>